<dbReference type="FunFam" id="2.60.200.20:FF:000044">
    <property type="entry name" value="Chromosome 8, whole genome shotgun sequence"/>
    <property type="match status" value="1"/>
</dbReference>
<keyword evidence="3 6" id="KW-0863">Zinc-finger</keyword>
<feature type="compositionally biased region" description="Low complexity" evidence="7">
    <location>
        <begin position="897"/>
        <end position="914"/>
    </location>
</feature>
<feature type="region of interest" description="Disordered" evidence="7">
    <location>
        <begin position="430"/>
        <end position="460"/>
    </location>
</feature>
<dbReference type="PROSITE" id="PS50089">
    <property type="entry name" value="ZF_RING_2"/>
    <property type="match status" value="1"/>
</dbReference>
<dbReference type="SMART" id="SM00240">
    <property type="entry name" value="FHA"/>
    <property type="match status" value="1"/>
</dbReference>
<dbReference type="FunFam" id="3.30.40.10:FF:000646">
    <property type="entry name" value="Unplaced genomic scaffold supercont1.3, whole genome shotgun sequence"/>
    <property type="match status" value="1"/>
</dbReference>
<dbReference type="PANTHER" id="PTHR15067:SF7">
    <property type="entry name" value="E3 UBIQUITIN-PROTEIN LIGASE DMA1-RELATED"/>
    <property type="match status" value="1"/>
</dbReference>
<sequence>MLRGTTVIYDFNPDILSQIQAAQRRDQEEQNRYSSLITLGALQANHSGDSRTRTQRSSAGPPTSTRGSGTTATSSSSSAVSWSEYLFTTPAAAIESPAIHEPRSQSRRHSILHAPTPRSTSTPPSASSRNHSHNLLHRILPSGRTHSRGSIYASEGQHYFPIDEETGEYILPPDLDARPPLPLSLSRGTLGPGASTDTLHDPSVPPSLIASDESYLPEAIIEGAMSRHDRPLHIALPANGASYSPPRSPVSTPPGQQPGAMATSPTSPRHSFLGFMRTRGRSVTMEQRAAPVPSNGNSQTTTSASLDAAAKGAGAREQSAPGRAEASTGGAVTRTVSTPLSGTSASNTARPAAAPTTSTSSDPSSSAAPSNPPTNASSSSNSSPAAASTDPGSNARPDIKTFRIRLVPHLESRRSLPFEPVIREMYPVAVTGRPGTTPTEAGSRVADRGSMSTTGGAGRATVRGKPVALVLKIGRFTDRGDRLPVPQPASSAGANGGWGGMGGIGGEGTLNPDIPHSAPANLGVAGGGGDMTSGKAAFRSKVVSRSHAEIWCEEGGKFWIRDTKSSSGTFLNHIRLSSPNAESRPMMIKDGDILQLGVDYQGGTEEMFKCVKMRVEIGREWQRGANEFNTNALKQIKALGGGDSAVLETPKGAATPGKKQKASVTDCCICLFSVTVCQSLFIAPCSHVFHYKCIRPLLMQHYPGFSCPLCRTFANLEEDVETEDAWELASRRASVISRRPSNHSIIPSAAAAVNAAPPIPAGPPTENGTSTGLVTGSQSSAAVNELLPPTGDETTSPVATLTRQETVVAEPDPPLTNNPFEVGPAIATVPENEEMPITSTGPSTGPRPILQPISAESASNANFSSEAATPMNDTFLSTLALAPGMLQRLELAEEMSSHGGTASGTAPASAAGSGESRTGSQDGSRRVSEASDGIRGDMYS</sequence>
<evidence type="ECO:0000259" key="8">
    <source>
        <dbReference type="PROSITE" id="PS50006"/>
    </source>
</evidence>
<feature type="compositionally biased region" description="Pro residues" evidence="7">
    <location>
        <begin position="246"/>
        <end position="256"/>
    </location>
</feature>
<feature type="region of interest" description="Disordered" evidence="7">
    <location>
        <begin position="893"/>
        <end position="940"/>
    </location>
</feature>
<dbReference type="SMART" id="SM00184">
    <property type="entry name" value="RING"/>
    <property type="match status" value="1"/>
</dbReference>
<dbReference type="GO" id="GO:0016567">
    <property type="term" value="P:protein ubiquitination"/>
    <property type="evidence" value="ECO:0007669"/>
    <property type="project" value="TreeGrafter"/>
</dbReference>
<evidence type="ECO:0000256" key="4">
    <source>
        <dbReference type="ARBA" id="ARBA00022786"/>
    </source>
</evidence>
<dbReference type="InterPro" id="IPR008984">
    <property type="entry name" value="SMAD_FHA_dom_sf"/>
</dbReference>
<feature type="region of interest" description="Disordered" evidence="7">
    <location>
        <begin position="184"/>
        <end position="211"/>
    </location>
</feature>
<evidence type="ECO:0008006" key="12">
    <source>
        <dbReference type="Google" id="ProtNLM"/>
    </source>
</evidence>
<dbReference type="InterPro" id="IPR001841">
    <property type="entry name" value="Znf_RING"/>
</dbReference>
<dbReference type="Gene3D" id="2.60.200.20">
    <property type="match status" value="1"/>
</dbReference>
<keyword evidence="1" id="KW-0808">Transferase</keyword>
<dbReference type="GO" id="GO:0061630">
    <property type="term" value="F:ubiquitin protein ligase activity"/>
    <property type="evidence" value="ECO:0007669"/>
    <property type="project" value="TreeGrafter"/>
</dbReference>
<comment type="caution">
    <text evidence="10">The sequence shown here is derived from an EMBL/GenBank/DDBJ whole genome shotgun (WGS) entry which is preliminary data.</text>
</comment>
<dbReference type="PROSITE" id="PS50006">
    <property type="entry name" value="FHA_DOMAIN"/>
    <property type="match status" value="1"/>
</dbReference>
<dbReference type="SUPFAM" id="SSF57850">
    <property type="entry name" value="RING/U-box"/>
    <property type="match status" value="1"/>
</dbReference>
<evidence type="ECO:0000256" key="1">
    <source>
        <dbReference type="ARBA" id="ARBA00022679"/>
    </source>
</evidence>
<dbReference type="InterPro" id="IPR000253">
    <property type="entry name" value="FHA_dom"/>
</dbReference>
<evidence type="ECO:0000259" key="9">
    <source>
        <dbReference type="PROSITE" id="PS50089"/>
    </source>
</evidence>
<reference evidence="10 11" key="1">
    <citation type="submission" date="2017-05" db="EMBL/GenBank/DDBJ databases">
        <title>The Genome Sequence of Tsuchiyaea wingfieldii DSM 27421.</title>
        <authorList>
            <person name="Cuomo C."/>
            <person name="Passer A."/>
            <person name="Billmyre B."/>
            <person name="Heitman J."/>
        </authorList>
    </citation>
    <scope>NUCLEOTIDE SEQUENCE [LARGE SCALE GENOMIC DNA]</scope>
    <source>
        <strain evidence="10 11">DSM 27421</strain>
    </source>
</reference>
<feature type="compositionally biased region" description="Basic and acidic residues" evidence="7">
    <location>
        <begin position="923"/>
        <end position="940"/>
    </location>
</feature>
<dbReference type="Pfam" id="PF17123">
    <property type="entry name" value="zf-RING_11"/>
    <property type="match status" value="1"/>
</dbReference>
<name>A0A5D3ASL9_9TREE</name>
<dbReference type="GO" id="GO:0032153">
    <property type="term" value="C:cell division site"/>
    <property type="evidence" value="ECO:0007669"/>
    <property type="project" value="TreeGrafter"/>
</dbReference>
<dbReference type="Proteomes" id="UP000322245">
    <property type="component" value="Unassembled WGS sequence"/>
</dbReference>
<keyword evidence="5" id="KW-0862">Zinc</keyword>
<evidence type="ECO:0000256" key="6">
    <source>
        <dbReference type="PROSITE-ProRule" id="PRU00175"/>
    </source>
</evidence>
<organism evidence="10 11">
    <name type="scientific">Cryptococcus floricola</name>
    <dbReference type="NCBI Taxonomy" id="2591691"/>
    <lineage>
        <taxon>Eukaryota</taxon>
        <taxon>Fungi</taxon>
        <taxon>Dikarya</taxon>
        <taxon>Basidiomycota</taxon>
        <taxon>Agaricomycotina</taxon>
        <taxon>Tremellomycetes</taxon>
        <taxon>Tremellales</taxon>
        <taxon>Cryptococcaceae</taxon>
        <taxon>Cryptococcus</taxon>
    </lineage>
</organism>
<feature type="domain" description="RING-type" evidence="9">
    <location>
        <begin position="667"/>
        <end position="711"/>
    </location>
</feature>
<feature type="region of interest" description="Disordered" evidence="7">
    <location>
        <begin position="307"/>
        <end position="397"/>
    </location>
</feature>
<evidence type="ECO:0000256" key="2">
    <source>
        <dbReference type="ARBA" id="ARBA00022723"/>
    </source>
</evidence>
<feature type="compositionally biased region" description="Low complexity" evidence="7">
    <location>
        <begin position="114"/>
        <end position="129"/>
    </location>
</feature>
<keyword evidence="11" id="KW-1185">Reference proteome</keyword>
<feature type="compositionally biased region" description="Low complexity" evidence="7">
    <location>
        <begin position="343"/>
        <end position="389"/>
    </location>
</feature>
<proteinExistence type="predicted"/>
<evidence type="ECO:0000256" key="5">
    <source>
        <dbReference type="ARBA" id="ARBA00022833"/>
    </source>
</evidence>
<feature type="compositionally biased region" description="Gly residues" evidence="7">
    <location>
        <begin position="494"/>
        <end position="508"/>
    </location>
</feature>
<keyword evidence="4" id="KW-0833">Ubl conjugation pathway</keyword>
<feature type="compositionally biased region" description="Low complexity" evidence="7">
    <location>
        <begin position="57"/>
        <end position="76"/>
    </location>
</feature>
<evidence type="ECO:0000313" key="11">
    <source>
        <dbReference type="Proteomes" id="UP000322245"/>
    </source>
</evidence>
<keyword evidence="2" id="KW-0479">Metal-binding</keyword>
<feature type="region of interest" description="Disordered" evidence="7">
    <location>
        <begin position="42"/>
        <end position="76"/>
    </location>
</feature>
<evidence type="ECO:0000256" key="3">
    <source>
        <dbReference type="ARBA" id="ARBA00022771"/>
    </source>
</evidence>
<dbReference type="EMBL" id="NIDF01000100">
    <property type="protein sequence ID" value="TYJ53153.1"/>
    <property type="molecule type" value="Genomic_DNA"/>
</dbReference>
<dbReference type="SUPFAM" id="SSF49879">
    <property type="entry name" value="SMAD/FHA domain"/>
    <property type="match status" value="1"/>
</dbReference>
<feature type="region of interest" description="Disordered" evidence="7">
    <location>
        <begin position="480"/>
        <end position="526"/>
    </location>
</feature>
<protein>
    <recommendedName>
        <fullName evidence="12">Cytoplasmic protein</fullName>
    </recommendedName>
</protein>
<feature type="region of interest" description="Disordered" evidence="7">
    <location>
        <begin position="94"/>
        <end position="131"/>
    </location>
</feature>
<dbReference type="GO" id="GO:0008270">
    <property type="term" value="F:zinc ion binding"/>
    <property type="evidence" value="ECO:0007669"/>
    <property type="project" value="UniProtKB-KW"/>
</dbReference>
<feature type="region of interest" description="Disordered" evidence="7">
    <location>
        <begin position="236"/>
        <end position="273"/>
    </location>
</feature>
<evidence type="ECO:0000313" key="10">
    <source>
        <dbReference type="EMBL" id="TYJ53153.1"/>
    </source>
</evidence>
<dbReference type="GO" id="GO:0005829">
    <property type="term" value="C:cytosol"/>
    <property type="evidence" value="ECO:0007669"/>
    <property type="project" value="TreeGrafter"/>
</dbReference>
<dbReference type="GO" id="GO:0000151">
    <property type="term" value="C:ubiquitin ligase complex"/>
    <property type="evidence" value="ECO:0007669"/>
    <property type="project" value="TreeGrafter"/>
</dbReference>
<dbReference type="Pfam" id="PF00498">
    <property type="entry name" value="FHA"/>
    <property type="match status" value="1"/>
</dbReference>
<feature type="compositionally biased region" description="Low complexity" evidence="7">
    <location>
        <begin position="307"/>
        <end position="320"/>
    </location>
</feature>
<dbReference type="GO" id="GO:0006511">
    <property type="term" value="P:ubiquitin-dependent protein catabolic process"/>
    <property type="evidence" value="ECO:0007669"/>
    <property type="project" value="TreeGrafter"/>
</dbReference>
<dbReference type="InterPro" id="IPR013083">
    <property type="entry name" value="Znf_RING/FYVE/PHD"/>
</dbReference>
<dbReference type="PANTHER" id="PTHR15067">
    <property type="entry name" value="E3 UBIQUITIN-PROTEIN LIGASE RNF8"/>
    <property type="match status" value="1"/>
</dbReference>
<dbReference type="AlphaFoldDB" id="A0A5D3ASL9"/>
<feature type="domain" description="FHA" evidence="8">
    <location>
        <begin position="520"/>
        <end position="576"/>
    </location>
</feature>
<accession>A0A5D3ASL9</accession>
<gene>
    <name evidence="10" type="ORF">B9479_006223</name>
</gene>
<dbReference type="Gene3D" id="3.30.40.10">
    <property type="entry name" value="Zinc/RING finger domain, C3HC4 (zinc finger)"/>
    <property type="match status" value="1"/>
</dbReference>
<evidence type="ECO:0000256" key="7">
    <source>
        <dbReference type="SAM" id="MobiDB-lite"/>
    </source>
</evidence>